<proteinExistence type="inferred from homology"/>
<dbReference type="FunFam" id="3.60.40.10:FF:000041">
    <property type="entry name" value="Protein phosphatase 2C 51"/>
    <property type="match status" value="1"/>
</dbReference>
<evidence type="ECO:0000256" key="10">
    <source>
        <dbReference type="SAM" id="MobiDB-lite"/>
    </source>
</evidence>
<dbReference type="SUPFAM" id="SSF81606">
    <property type="entry name" value="PP2C-like"/>
    <property type="match status" value="1"/>
</dbReference>
<organism evidence="12 13">
    <name type="scientific">Marchantia polymorpha subsp. ruderalis</name>
    <dbReference type="NCBI Taxonomy" id="1480154"/>
    <lineage>
        <taxon>Eukaryota</taxon>
        <taxon>Viridiplantae</taxon>
        <taxon>Streptophyta</taxon>
        <taxon>Embryophyta</taxon>
        <taxon>Marchantiophyta</taxon>
        <taxon>Marchantiopsida</taxon>
        <taxon>Marchantiidae</taxon>
        <taxon>Marchantiales</taxon>
        <taxon>Marchantiaceae</taxon>
        <taxon>Marchantia</taxon>
    </lineage>
</organism>
<feature type="region of interest" description="Disordered" evidence="10">
    <location>
        <begin position="85"/>
        <end position="190"/>
    </location>
</feature>
<dbReference type="SMART" id="SM00332">
    <property type="entry name" value="PP2Cc"/>
    <property type="match status" value="1"/>
</dbReference>
<keyword evidence="7 9" id="KW-0904">Protein phosphatase</keyword>
<dbReference type="EC" id="3.1.3.16" evidence="3"/>
<name>A0A176VUC0_MARPO</name>
<keyword evidence="13" id="KW-1185">Reference proteome</keyword>
<protein>
    <recommendedName>
        <fullName evidence="3">protein-serine/threonine phosphatase</fullName>
        <ecNumber evidence="3">3.1.3.16</ecNumber>
    </recommendedName>
</protein>
<dbReference type="AlphaFoldDB" id="A0A176VUC0"/>
<feature type="compositionally biased region" description="Polar residues" evidence="10">
    <location>
        <begin position="116"/>
        <end position="127"/>
    </location>
</feature>
<feature type="compositionally biased region" description="Low complexity" evidence="10">
    <location>
        <begin position="146"/>
        <end position="170"/>
    </location>
</feature>
<dbReference type="Pfam" id="PF00481">
    <property type="entry name" value="PP2C"/>
    <property type="match status" value="1"/>
</dbReference>
<dbReference type="PROSITE" id="PS51746">
    <property type="entry name" value="PPM_2"/>
    <property type="match status" value="1"/>
</dbReference>
<evidence type="ECO:0000256" key="5">
    <source>
        <dbReference type="ARBA" id="ARBA00022801"/>
    </source>
</evidence>
<comment type="cofactor">
    <cofactor evidence="1">
        <name>Mn(2+)</name>
        <dbReference type="ChEBI" id="CHEBI:29035"/>
    </cofactor>
</comment>
<dbReference type="EMBL" id="LVLJ01002718">
    <property type="protein sequence ID" value="OAE23961.1"/>
    <property type="molecule type" value="Genomic_DNA"/>
</dbReference>
<sequence>METLVTSEACRSPCNFIEDTLACETAAIVARRRRKEIRRFKLITNAGFSEPSRKRSRSLVSNTFSSDVGDEASLVPCRPNCNLALRPSKHSADNEERTTGSREAFSCPHGLEGRRSITSSSMSTWERTSALGIGMQSSSSGEEDSASSNSGSTSSGSSVSSDSSGTSLESTDAEAGSTITWTSDNGRPLSLTDTQLHVQATTNMLHSQGTPVDRLKVSGERSLLNLDDTTMAPSTSSSSNFIDDGQCPPHGLVSVCGRRREMEDAVAAVPAFLSVPCDVTGCSCRDSYGVHAPLHFFGVYDGHGGSQAAVFCADRLHHALAEEMKTLLNAGSSSLGCSHNYWDLQWQRAMLACFLRMDAEVEPIAPETVGSTAVVAVVGSCQIIVANCGDSRAVLSRGGRAIALSNDHKPEREDEMARVEAAGGRVIFWNGYRVLGVLAMSRAIGDRYLKPYVIAEPEVTCTQRSEEDECLILASDGLWDVLSNELVCEIARKCLIGRRSSDLSLNMGPSLDDEAEESPASVAAALLTKLALARGSSDNISVVVVDLMARPSRLS</sequence>
<feature type="domain" description="PPM-type phosphatase" evidence="11">
    <location>
        <begin position="249"/>
        <end position="547"/>
    </location>
</feature>
<evidence type="ECO:0000259" key="11">
    <source>
        <dbReference type="PROSITE" id="PS51746"/>
    </source>
</evidence>
<dbReference type="Proteomes" id="UP000077202">
    <property type="component" value="Unassembled WGS sequence"/>
</dbReference>
<evidence type="ECO:0000256" key="6">
    <source>
        <dbReference type="ARBA" id="ARBA00022842"/>
    </source>
</evidence>
<feature type="compositionally biased region" description="Polar residues" evidence="10">
    <location>
        <begin position="177"/>
        <end position="190"/>
    </location>
</feature>
<evidence type="ECO:0000256" key="8">
    <source>
        <dbReference type="ARBA" id="ARBA00023211"/>
    </source>
</evidence>
<keyword evidence="4" id="KW-0479">Metal-binding</keyword>
<keyword evidence="8" id="KW-0464">Manganese</keyword>
<keyword evidence="5 9" id="KW-0378">Hydrolase</keyword>
<evidence type="ECO:0000256" key="7">
    <source>
        <dbReference type="ARBA" id="ARBA00022912"/>
    </source>
</evidence>
<evidence type="ECO:0000256" key="9">
    <source>
        <dbReference type="RuleBase" id="RU003465"/>
    </source>
</evidence>
<feature type="compositionally biased region" description="Basic and acidic residues" evidence="10">
    <location>
        <begin position="90"/>
        <end position="100"/>
    </location>
</feature>
<comment type="similarity">
    <text evidence="9">Belongs to the PP2C family.</text>
</comment>
<dbReference type="InterPro" id="IPR015655">
    <property type="entry name" value="PP2C"/>
</dbReference>
<evidence type="ECO:0000256" key="3">
    <source>
        <dbReference type="ARBA" id="ARBA00013081"/>
    </source>
</evidence>
<evidence type="ECO:0000256" key="4">
    <source>
        <dbReference type="ARBA" id="ARBA00022723"/>
    </source>
</evidence>
<dbReference type="PROSITE" id="PS01032">
    <property type="entry name" value="PPM_1"/>
    <property type="match status" value="1"/>
</dbReference>
<dbReference type="PANTHER" id="PTHR47992">
    <property type="entry name" value="PROTEIN PHOSPHATASE"/>
    <property type="match status" value="1"/>
</dbReference>
<evidence type="ECO:0000256" key="1">
    <source>
        <dbReference type="ARBA" id="ARBA00001936"/>
    </source>
</evidence>
<comment type="cofactor">
    <cofactor evidence="2">
        <name>Mg(2+)</name>
        <dbReference type="ChEBI" id="CHEBI:18420"/>
    </cofactor>
</comment>
<dbReference type="CDD" id="cd00143">
    <property type="entry name" value="PP2Cc"/>
    <property type="match status" value="1"/>
</dbReference>
<keyword evidence="6" id="KW-0460">Magnesium</keyword>
<dbReference type="InterPro" id="IPR000222">
    <property type="entry name" value="PP2C_BS"/>
</dbReference>
<comment type="caution">
    <text evidence="12">The sequence shown here is derived from an EMBL/GenBank/DDBJ whole genome shotgun (WGS) entry which is preliminary data.</text>
</comment>
<evidence type="ECO:0000313" key="12">
    <source>
        <dbReference type="EMBL" id="OAE23961.1"/>
    </source>
</evidence>
<gene>
    <name evidence="12" type="ORF">AXG93_2836s1010</name>
</gene>
<dbReference type="GO" id="GO:0046872">
    <property type="term" value="F:metal ion binding"/>
    <property type="evidence" value="ECO:0007669"/>
    <property type="project" value="UniProtKB-KW"/>
</dbReference>
<accession>A0A176VUC0</accession>
<evidence type="ECO:0000313" key="13">
    <source>
        <dbReference type="Proteomes" id="UP000077202"/>
    </source>
</evidence>
<dbReference type="GO" id="GO:0004722">
    <property type="term" value="F:protein serine/threonine phosphatase activity"/>
    <property type="evidence" value="ECO:0007669"/>
    <property type="project" value="UniProtKB-EC"/>
</dbReference>
<dbReference type="InterPro" id="IPR036457">
    <property type="entry name" value="PPM-type-like_dom_sf"/>
</dbReference>
<evidence type="ECO:0000256" key="2">
    <source>
        <dbReference type="ARBA" id="ARBA00001946"/>
    </source>
</evidence>
<reference evidence="12" key="1">
    <citation type="submission" date="2016-03" db="EMBL/GenBank/DDBJ databases">
        <title>Mechanisms controlling the formation of the plant cell surface in tip-growing cells are functionally conserved among land plants.</title>
        <authorList>
            <person name="Honkanen S."/>
            <person name="Jones V.A."/>
            <person name="Morieri G."/>
            <person name="Champion C."/>
            <person name="Hetherington A.J."/>
            <person name="Kelly S."/>
            <person name="Saint-Marcoux D."/>
            <person name="Proust H."/>
            <person name="Prescott H."/>
            <person name="Dolan L."/>
        </authorList>
    </citation>
    <scope>NUCLEOTIDE SEQUENCE [LARGE SCALE GENOMIC DNA]</scope>
    <source>
        <tissue evidence="12">Whole gametophyte</tissue>
    </source>
</reference>
<dbReference type="InterPro" id="IPR001932">
    <property type="entry name" value="PPM-type_phosphatase-like_dom"/>
</dbReference>
<dbReference type="Gene3D" id="3.60.40.10">
    <property type="entry name" value="PPM-type phosphatase domain"/>
    <property type="match status" value="1"/>
</dbReference>